<evidence type="ECO:0000259" key="9">
    <source>
        <dbReference type="PROSITE" id="PS50885"/>
    </source>
</evidence>
<dbReference type="PROSITE" id="PS50111">
    <property type="entry name" value="CHEMOTAXIS_TRANSDUC_2"/>
    <property type="match status" value="1"/>
</dbReference>
<name>A0A286GHD1_9PROT</name>
<dbReference type="SMART" id="SM01358">
    <property type="entry name" value="HBM"/>
    <property type="match status" value="1"/>
</dbReference>
<evidence type="ECO:0000256" key="6">
    <source>
        <dbReference type="SAM" id="Coils"/>
    </source>
</evidence>
<proteinExistence type="inferred from homology"/>
<dbReference type="PROSITE" id="PS50885">
    <property type="entry name" value="HAMP"/>
    <property type="match status" value="1"/>
</dbReference>
<dbReference type="Proteomes" id="UP000219621">
    <property type="component" value="Unassembled WGS sequence"/>
</dbReference>
<dbReference type="Pfam" id="PF00015">
    <property type="entry name" value="MCPsignal"/>
    <property type="match status" value="1"/>
</dbReference>
<dbReference type="PANTHER" id="PTHR32089">
    <property type="entry name" value="METHYL-ACCEPTING CHEMOTAXIS PROTEIN MCPB"/>
    <property type="match status" value="1"/>
</dbReference>
<dbReference type="InterPro" id="IPR003660">
    <property type="entry name" value="HAMP_dom"/>
</dbReference>
<keyword evidence="2" id="KW-1003">Cell membrane</keyword>
<dbReference type="SUPFAM" id="SSF58104">
    <property type="entry name" value="Methyl-accepting chemotaxis protein (MCP) signaling domain"/>
    <property type="match status" value="1"/>
</dbReference>
<dbReference type="GO" id="GO:0005886">
    <property type="term" value="C:plasma membrane"/>
    <property type="evidence" value="ECO:0007669"/>
    <property type="project" value="UniProtKB-SubCell"/>
</dbReference>
<feature type="coiled-coil region" evidence="6">
    <location>
        <begin position="357"/>
        <end position="391"/>
    </location>
</feature>
<keyword evidence="6" id="KW-0175">Coiled coil</keyword>
<dbReference type="PROSITE" id="PS50192">
    <property type="entry name" value="T_SNARE"/>
    <property type="match status" value="1"/>
</dbReference>
<evidence type="ECO:0000256" key="4">
    <source>
        <dbReference type="ARBA" id="ARBA00029447"/>
    </source>
</evidence>
<keyword evidence="2" id="KW-0997">Cell inner membrane</keyword>
<evidence type="ECO:0000313" key="10">
    <source>
        <dbReference type="EMBL" id="SOD94529.1"/>
    </source>
</evidence>
<dbReference type="OrthoDB" id="3378718at2"/>
<dbReference type="SMART" id="SM00304">
    <property type="entry name" value="HAMP"/>
    <property type="match status" value="1"/>
</dbReference>
<sequence>MLSTLRIRTRLYAGFFAVLALLALVAAASIWVFGSVSTSFERFAGSAQGAVLSVQLDRATALFDRRVSDYLREPSDEALAALGDSRAGLSARISEFQAAATAGQAAQHAADIAAAYDDYLATLDPAMSLVSRRVDISTGVLGSTAQALVEEARLHAEESSAEGIANDVAVAGQLIQHTLQAQMAVTSYLLRPTEEAFTGIWDELFKVDEAIAQLPEAEMATTLYEQYLEGVNELSGVIGELQSAQAQLERHGAVITDHTEQVKTESLAAEAAIKKDTDGQLSAANSWVIGLTVASLVLGGAAAFLIGRSIAGPVTAMTAAMRRLAAGELTVEVPADGNKDEIGEMAAAVRIFRDNAREVERLQSEQAETRRREEENRRRAMLGMADELEESVAGAIGAITTSASQMQSTAEAMSATAHDTNRQAATVATATMQASSNVETVAAAAEELSASISEISRQVTQSAAIARSAVGQAAQANDQVAGLLEATRRIGEVVSMITDIAEQTNLLALNATIEAARAGESGKGFAVVANEVKNLANQTGRATEEIGQQIAAVQAATQSAVDAIKGVTGTIDQINEIASAIASAVEEQGAATQEIARNTQEAARGTHEVSSTIGGVTQAAGETGEAAGQVLQSATQLHSRAEELQSAVDRFLKRVRAG</sequence>
<dbReference type="RefSeq" id="WP_097278992.1">
    <property type="nucleotide sequence ID" value="NZ_OCNJ01000004.1"/>
</dbReference>
<feature type="domain" description="HAMP" evidence="9">
    <location>
        <begin position="308"/>
        <end position="361"/>
    </location>
</feature>
<organism evidence="10 11">
    <name type="scientific">Caenispirillum bisanense</name>
    <dbReference type="NCBI Taxonomy" id="414052"/>
    <lineage>
        <taxon>Bacteria</taxon>
        <taxon>Pseudomonadati</taxon>
        <taxon>Pseudomonadota</taxon>
        <taxon>Alphaproteobacteria</taxon>
        <taxon>Rhodospirillales</taxon>
        <taxon>Novispirillaceae</taxon>
        <taxon>Caenispirillum</taxon>
    </lineage>
</organism>
<evidence type="ECO:0000256" key="5">
    <source>
        <dbReference type="PROSITE-ProRule" id="PRU00284"/>
    </source>
</evidence>
<protein>
    <submittedName>
        <fullName evidence="10">Methyl-accepting chemotaxis protein</fullName>
    </submittedName>
</protein>
<comment type="similarity">
    <text evidence="4">Belongs to the methyl-accepting chemotaxis (MCP) protein family.</text>
</comment>
<dbReference type="Gene3D" id="1.10.287.950">
    <property type="entry name" value="Methyl-accepting chemotaxis protein"/>
    <property type="match status" value="1"/>
</dbReference>
<gene>
    <name evidence="10" type="ORF">SAMN05421508_10413</name>
</gene>
<dbReference type="PANTHER" id="PTHR32089:SF112">
    <property type="entry name" value="LYSOZYME-LIKE PROTEIN-RELATED"/>
    <property type="match status" value="1"/>
</dbReference>
<feature type="domain" description="T-SNARE coiled-coil homology" evidence="8">
    <location>
        <begin position="554"/>
        <end position="616"/>
    </location>
</feature>
<accession>A0A286GHD1</accession>
<dbReference type="CDD" id="cd06225">
    <property type="entry name" value="HAMP"/>
    <property type="match status" value="1"/>
</dbReference>
<evidence type="ECO:0000256" key="3">
    <source>
        <dbReference type="ARBA" id="ARBA00023224"/>
    </source>
</evidence>
<evidence type="ECO:0000256" key="2">
    <source>
        <dbReference type="ARBA" id="ARBA00022519"/>
    </source>
</evidence>
<evidence type="ECO:0000256" key="1">
    <source>
        <dbReference type="ARBA" id="ARBA00004429"/>
    </source>
</evidence>
<dbReference type="SMART" id="SM00283">
    <property type="entry name" value="MA"/>
    <property type="match status" value="1"/>
</dbReference>
<keyword evidence="3 5" id="KW-0807">Transducer</keyword>
<evidence type="ECO:0000259" key="7">
    <source>
        <dbReference type="PROSITE" id="PS50111"/>
    </source>
</evidence>
<dbReference type="InterPro" id="IPR032255">
    <property type="entry name" value="HBM"/>
</dbReference>
<dbReference type="Pfam" id="PF00672">
    <property type="entry name" value="HAMP"/>
    <property type="match status" value="1"/>
</dbReference>
<keyword evidence="11" id="KW-1185">Reference proteome</keyword>
<dbReference type="GO" id="GO:0007165">
    <property type="term" value="P:signal transduction"/>
    <property type="evidence" value="ECO:0007669"/>
    <property type="project" value="UniProtKB-KW"/>
</dbReference>
<dbReference type="InterPro" id="IPR000727">
    <property type="entry name" value="T_SNARE_dom"/>
</dbReference>
<reference evidence="10 11" key="1">
    <citation type="submission" date="2017-09" db="EMBL/GenBank/DDBJ databases">
        <authorList>
            <person name="Ehlers B."/>
            <person name="Leendertz F.H."/>
        </authorList>
    </citation>
    <scope>NUCLEOTIDE SEQUENCE [LARGE SCALE GENOMIC DNA]</scope>
    <source>
        <strain evidence="10 11">USBA 140</strain>
    </source>
</reference>
<dbReference type="AlphaFoldDB" id="A0A286GHD1"/>
<dbReference type="Gene3D" id="6.10.340.10">
    <property type="match status" value="1"/>
</dbReference>
<comment type="subcellular location">
    <subcellularLocation>
        <location evidence="1">Cell inner membrane</location>
        <topology evidence="1">Multi-pass membrane protein</topology>
    </subcellularLocation>
</comment>
<keyword evidence="2" id="KW-0472">Membrane</keyword>
<dbReference type="EMBL" id="OCNJ01000004">
    <property type="protein sequence ID" value="SOD94529.1"/>
    <property type="molecule type" value="Genomic_DNA"/>
</dbReference>
<evidence type="ECO:0000259" key="8">
    <source>
        <dbReference type="PROSITE" id="PS50192"/>
    </source>
</evidence>
<feature type="domain" description="Methyl-accepting transducer" evidence="7">
    <location>
        <begin position="402"/>
        <end position="624"/>
    </location>
</feature>
<evidence type="ECO:0000313" key="11">
    <source>
        <dbReference type="Proteomes" id="UP000219621"/>
    </source>
</evidence>
<dbReference type="InterPro" id="IPR004089">
    <property type="entry name" value="MCPsignal_dom"/>
</dbReference>